<accession>A0A3S3U269</accession>
<dbReference type="Proteomes" id="UP000287527">
    <property type="component" value="Unassembled WGS sequence"/>
</dbReference>
<sequence length="190" mass="21303">MKKLLLNPFEKYGELQLLAVGIILTVAGSILAFYCNARFDGVIDLHFGEGLILSDPFIDNAINIVSLFIFLFILGLIINTKTRIIDVVTTILIARVPFYLLSLVNCTNIMVRIQNNIDPANLYNITFSTLEMITLLVFGLVTILFLIWFVVLLYNGFKTATNIKQTSHKVMFGIAILLAEALSKIILFIL</sequence>
<protein>
    <recommendedName>
        <fullName evidence="4">Yip1 domain-containing protein</fullName>
    </recommendedName>
</protein>
<evidence type="ECO:0000256" key="1">
    <source>
        <dbReference type="SAM" id="Phobius"/>
    </source>
</evidence>
<feature type="transmembrane region" description="Helical" evidence="1">
    <location>
        <begin position="133"/>
        <end position="157"/>
    </location>
</feature>
<feature type="transmembrane region" description="Helical" evidence="1">
    <location>
        <begin position="12"/>
        <end position="34"/>
    </location>
</feature>
<dbReference type="AlphaFoldDB" id="A0A3S3U269"/>
<dbReference type="EMBL" id="SBII01000002">
    <property type="protein sequence ID" value="RWX02435.1"/>
    <property type="molecule type" value="Genomic_DNA"/>
</dbReference>
<keyword evidence="3" id="KW-1185">Reference proteome</keyword>
<dbReference type="OrthoDB" id="1263582at2"/>
<evidence type="ECO:0000313" key="3">
    <source>
        <dbReference type="Proteomes" id="UP000287527"/>
    </source>
</evidence>
<organism evidence="2 3">
    <name type="scientific">Flavobacterium cerinum</name>
    <dbReference type="NCBI Taxonomy" id="2502784"/>
    <lineage>
        <taxon>Bacteria</taxon>
        <taxon>Pseudomonadati</taxon>
        <taxon>Bacteroidota</taxon>
        <taxon>Flavobacteriia</taxon>
        <taxon>Flavobacteriales</taxon>
        <taxon>Flavobacteriaceae</taxon>
        <taxon>Flavobacterium</taxon>
    </lineage>
</organism>
<proteinExistence type="predicted"/>
<evidence type="ECO:0008006" key="4">
    <source>
        <dbReference type="Google" id="ProtNLM"/>
    </source>
</evidence>
<evidence type="ECO:0000313" key="2">
    <source>
        <dbReference type="EMBL" id="RWX02435.1"/>
    </source>
</evidence>
<keyword evidence="1" id="KW-1133">Transmembrane helix</keyword>
<reference evidence="2 3" key="1">
    <citation type="submission" date="2019-01" db="EMBL/GenBank/DDBJ databases">
        <title>Flavobacterium sp. nov.,isolated from freshwater.</title>
        <authorList>
            <person name="Zhang R."/>
            <person name="Du Z.-J."/>
        </authorList>
    </citation>
    <scope>NUCLEOTIDE SEQUENCE [LARGE SCALE GENOMIC DNA]</scope>
    <source>
        <strain evidence="2 3">1E403</strain>
    </source>
</reference>
<feature type="transmembrane region" description="Helical" evidence="1">
    <location>
        <begin position="61"/>
        <end position="80"/>
    </location>
</feature>
<feature type="transmembrane region" description="Helical" evidence="1">
    <location>
        <begin position="92"/>
        <end position="113"/>
    </location>
</feature>
<keyword evidence="1" id="KW-0472">Membrane</keyword>
<name>A0A3S3U269_9FLAO</name>
<keyword evidence="1" id="KW-0812">Transmembrane</keyword>
<gene>
    <name evidence="2" type="ORF">EPI11_04235</name>
</gene>
<dbReference type="RefSeq" id="WP_128388707.1">
    <property type="nucleotide sequence ID" value="NZ_SBII01000002.1"/>
</dbReference>
<feature type="transmembrane region" description="Helical" evidence="1">
    <location>
        <begin position="169"/>
        <end position="189"/>
    </location>
</feature>
<comment type="caution">
    <text evidence="2">The sequence shown here is derived from an EMBL/GenBank/DDBJ whole genome shotgun (WGS) entry which is preliminary data.</text>
</comment>